<accession>A0A384ZX77</accession>
<protein>
    <submittedName>
        <fullName evidence="2">Putative major tail protein/T1SS secreted agglutinin RTX</fullName>
    </submittedName>
</protein>
<name>A0A384ZX77_9CAUD</name>
<gene>
    <name evidence="2" type="ORF">JA29_147</name>
</gene>
<keyword evidence="3" id="KW-1185">Reference proteome</keyword>
<reference evidence="2 3" key="1">
    <citation type="journal article" date="2018" name="Front. Microbiol.">
        <title>Jumbo Bacteriophages Are Represented Within an Increasing Diversity of Environmental Viruses Infecting the Emerging Phytopathogen, Dickeya solani.</title>
        <authorList>
            <person name="Day A.W."/>
            <person name="Ahn J."/>
            <person name="Salmond G.P.C."/>
        </authorList>
    </citation>
    <scope>NUCLEOTIDE SEQUENCE [LARGE SCALE GENOMIC DNA]</scope>
</reference>
<dbReference type="Proteomes" id="UP000263326">
    <property type="component" value="Segment"/>
</dbReference>
<organism evidence="2 3">
    <name type="scientific">Dickeya phage vB_DsoM_JA29</name>
    <dbReference type="NCBI Taxonomy" id="2283031"/>
    <lineage>
        <taxon>Viruses</taxon>
        <taxon>Duplodnaviria</taxon>
        <taxon>Heunggongvirae</taxon>
        <taxon>Uroviricota</taxon>
        <taxon>Caudoviricetes</taxon>
        <taxon>Salmondvirus</taxon>
        <taxon>Salmondvirus JA29</taxon>
    </lineage>
</organism>
<feature type="compositionally biased region" description="Basic and acidic residues" evidence="1">
    <location>
        <begin position="155"/>
        <end position="169"/>
    </location>
</feature>
<evidence type="ECO:0000313" key="2">
    <source>
        <dbReference type="EMBL" id="AXG66873.1"/>
    </source>
</evidence>
<sequence>MATNILDFAKKYIQLARMRGLTPRNPINFEFKPYANNQNDIYQMVVSYTEPSFADKPYNLLWVDGNPASPNFQKILLRTSHVSDGTFRGTWEEISDYANLYKSSQFFRTVVENAYDLGIDPGELSTPIAGTTRIGKVILKDNQTASIAVSSTDPRMSDKREPTSHDHADYPRTKIRINSKDYAQVDSSITPVAGAVLALVGRDPMDIHKYIGEWRKPSLDNVDWTSPRLLNLRISLPGNASYMSDNTSVKLVATAEWENNVVQDPTGVIWSIEENVVGVTISADGTVFAPDLGADVVLKVTAKLKDPVYGKIVVGTYDLHIRNVFIPEDEIESITIAGKDSLFFRERDTYAVYAVFKKGGLIAISPANFVVDNSNAMVLTGMIGEGARINADTIVTLTATYEYNGNVYSGTKKVTIKAQRMTELQINGVSSINSAGTASYTFIAVWSNGDKEQVTPDFFNAVPSLYTVISGNKVTAKKETEANRSVELQAGYTSPTNNQFIDAKKTITIVKEPSEEFMEDFIIQGADTIIEGRASTYRFLAIMNTGTNRTVDPDTFTSSNVAVAYIVSKTVNANQVQQDTVITLTATYTYKGYTRSATKQITVINVVPTVALSSIQILGDSDVMQNSQHDYTVLATYSDGHTLMVQPDEFKMVTTTSYASFDGATGRLTVGAIDIPSVNISLSATYTENGITKNATKSIVAKGNPATKVRIEIVGPSTIDEGAAGNFTAHYLMSDNTTQPITNLSWLILQGGEYATIDSAGLMTAKQVTQDQTVLLRASDGELNNQASVIIRNKADVLPESLSINGPTDVVGGNDTPYTAIALFTDASSKDVTQDAEWSVTVVSGTTVPSISKGVLSTTVVSSPSVVRITAVYRLEGAVVTQTRNINVLPADVPTAYGPRYGTHTKVMSLAGYDKAFFESLTQNLTETGTQILTIPKGSSTEANKIFWYVAWPARLAYGYFKDPVSGFAGSWDGAMEFDDFNFVGAAEVTIDGVLYYVYRADFPFGDQYSFSFELTYGSKDPLSGMP</sequence>
<feature type="region of interest" description="Disordered" evidence="1">
    <location>
        <begin position="149"/>
        <end position="169"/>
    </location>
</feature>
<proteinExistence type="predicted"/>
<dbReference type="EMBL" id="MH460461">
    <property type="protein sequence ID" value="AXG66873.1"/>
    <property type="molecule type" value="Genomic_DNA"/>
</dbReference>
<evidence type="ECO:0000256" key="1">
    <source>
        <dbReference type="SAM" id="MobiDB-lite"/>
    </source>
</evidence>
<evidence type="ECO:0000313" key="3">
    <source>
        <dbReference type="Proteomes" id="UP000263326"/>
    </source>
</evidence>